<dbReference type="RefSeq" id="WP_379517434.1">
    <property type="nucleotide sequence ID" value="NZ_JBHSPA010000031.1"/>
</dbReference>
<dbReference type="EMBL" id="JBHSPA010000031">
    <property type="protein sequence ID" value="MFC5827934.1"/>
    <property type="molecule type" value="Genomic_DNA"/>
</dbReference>
<evidence type="ECO:0000256" key="1">
    <source>
        <dbReference type="SAM" id="MobiDB-lite"/>
    </source>
</evidence>
<proteinExistence type="predicted"/>
<dbReference type="PANTHER" id="PTHR36114:SF1">
    <property type="entry name" value="16.7 KDA PROTEIN IN WHIE LOCUS"/>
    <property type="match status" value="1"/>
</dbReference>
<dbReference type="PIRSF" id="PIRSF016602">
    <property type="entry name" value="CurC_prd"/>
    <property type="match status" value="1"/>
</dbReference>
<dbReference type="InterPro" id="IPR052044">
    <property type="entry name" value="PKS_Associated_Protein"/>
</dbReference>
<evidence type="ECO:0000313" key="4">
    <source>
        <dbReference type="Proteomes" id="UP001596058"/>
    </source>
</evidence>
<dbReference type="InterPro" id="IPR014710">
    <property type="entry name" value="RmlC-like_jellyroll"/>
</dbReference>
<comment type="caution">
    <text evidence="3">The sequence shown here is derived from an EMBL/GenBank/DDBJ whole genome shotgun (WGS) entry which is preliminary data.</text>
</comment>
<reference evidence="4" key="1">
    <citation type="journal article" date="2019" name="Int. J. Syst. Evol. Microbiol.">
        <title>The Global Catalogue of Microorganisms (GCM) 10K type strain sequencing project: providing services to taxonomists for standard genome sequencing and annotation.</title>
        <authorList>
            <consortium name="The Broad Institute Genomics Platform"/>
            <consortium name="The Broad Institute Genome Sequencing Center for Infectious Disease"/>
            <person name="Wu L."/>
            <person name="Ma J."/>
        </authorList>
    </citation>
    <scope>NUCLEOTIDE SEQUENCE [LARGE SCALE GENOMIC DNA]</scope>
    <source>
        <strain evidence="4">CCUG 53903</strain>
    </source>
</reference>
<accession>A0ABW1CQ94</accession>
<feature type="compositionally biased region" description="Low complexity" evidence="1">
    <location>
        <begin position="139"/>
        <end position="148"/>
    </location>
</feature>
<dbReference type="Gene3D" id="2.60.120.10">
    <property type="entry name" value="Jelly Rolls"/>
    <property type="match status" value="1"/>
</dbReference>
<protein>
    <submittedName>
        <fullName evidence="3">Cupin domain-containing protein</fullName>
    </submittedName>
</protein>
<dbReference type="InterPro" id="IPR013096">
    <property type="entry name" value="Cupin_2"/>
</dbReference>
<dbReference type="SUPFAM" id="SSF51182">
    <property type="entry name" value="RmlC-like cupins"/>
    <property type="match status" value="1"/>
</dbReference>
<feature type="region of interest" description="Disordered" evidence="1">
    <location>
        <begin position="110"/>
        <end position="148"/>
    </location>
</feature>
<dbReference type="Proteomes" id="UP001596058">
    <property type="component" value="Unassembled WGS sequence"/>
</dbReference>
<keyword evidence="4" id="KW-1185">Reference proteome</keyword>
<name>A0ABW1CQ94_9ACTN</name>
<organism evidence="3 4">
    <name type="scientific">Nonomuraea insulae</name>
    <dbReference type="NCBI Taxonomy" id="1616787"/>
    <lineage>
        <taxon>Bacteria</taxon>
        <taxon>Bacillati</taxon>
        <taxon>Actinomycetota</taxon>
        <taxon>Actinomycetes</taxon>
        <taxon>Streptosporangiales</taxon>
        <taxon>Streptosporangiaceae</taxon>
        <taxon>Nonomuraea</taxon>
    </lineage>
</organism>
<dbReference type="CDD" id="cd06991">
    <property type="entry name" value="cupin_TcmJ-like"/>
    <property type="match status" value="1"/>
</dbReference>
<gene>
    <name evidence="3" type="ORF">ACFPZ3_29070</name>
</gene>
<evidence type="ECO:0000313" key="3">
    <source>
        <dbReference type="EMBL" id="MFC5827934.1"/>
    </source>
</evidence>
<sequence length="148" mass="15930">MSTSTPRKVSLRDVPVDHRRGGRIQLLLSPRSAGATSGFMGVGVLQPGEFVIEHRHPYSEEFVYVVSGVLTARIEGESYVQLRPDDGLLIPKGVRHRFENNGEEPAKVVFHNGPLAPRPDLGHIDTEPLLEEGPPPNVGGPVATGGPS</sequence>
<dbReference type="PANTHER" id="PTHR36114">
    <property type="entry name" value="16.7 KDA PROTEIN IN WHIE LOCUS"/>
    <property type="match status" value="1"/>
</dbReference>
<evidence type="ECO:0000259" key="2">
    <source>
        <dbReference type="Pfam" id="PF07883"/>
    </source>
</evidence>
<dbReference type="InterPro" id="IPR011051">
    <property type="entry name" value="RmlC_Cupin_sf"/>
</dbReference>
<dbReference type="InterPro" id="IPR016672">
    <property type="entry name" value="Polyketide_Synth_CurC_prd"/>
</dbReference>
<dbReference type="Pfam" id="PF07883">
    <property type="entry name" value="Cupin_2"/>
    <property type="match status" value="1"/>
</dbReference>
<feature type="domain" description="Cupin type-2" evidence="2">
    <location>
        <begin position="44"/>
        <end position="110"/>
    </location>
</feature>